<feature type="domain" description="pPIWI-RE three-gene island" evidence="2">
    <location>
        <begin position="19"/>
        <end position="159"/>
    </location>
</feature>
<evidence type="ECO:0000259" key="1">
    <source>
        <dbReference type="Pfam" id="PF18154"/>
    </source>
</evidence>
<evidence type="ECO:0008006" key="5">
    <source>
        <dbReference type="Google" id="ProtNLM"/>
    </source>
</evidence>
<dbReference type="RefSeq" id="WP_344666550.1">
    <property type="nucleotide sequence ID" value="NZ_BAAAQN010000017.1"/>
</dbReference>
<comment type="caution">
    <text evidence="3">The sequence shown here is derived from an EMBL/GenBank/DDBJ whole genome shotgun (WGS) entry which is preliminary data.</text>
</comment>
<reference evidence="3 4" key="1">
    <citation type="journal article" date="2019" name="Int. J. Syst. Evol. Microbiol.">
        <title>The Global Catalogue of Microorganisms (GCM) 10K type strain sequencing project: providing services to taxonomists for standard genome sequencing and annotation.</title>
        <authorList>
            <consortium name="The Broad Institute Genomics Platform"/>
            <consortium name="The Broad Institute Genome Sequencing Center for Infectious Disease"/>
            <person name="Wu L."/>
            <person name="Ma J."/>
        </authorList>
    </citation>
    <scope>NUCLEOTIDE SEQUENCE [LARGE SCALE GENOMIC DNA]</scope>
    <source>
        <strain evidence="3 4">JCM 16014</strain>
    </source>
</reference>
<feature type="domain" description="REase associating with pPIWI RE" evidence="1">
    <location>
        <begin position="259"/>
        <end position="375"/>
    </location>
</feature>
<dbReference type="EMBL" id="BAAAQN010000017">
    <property type="protein sequence ID" value="GAA2031151.1"/>
    <property type="molecule type" value="Genomic_DNA"/>
</dbReference>
<evidence type="ECO:0000313" key="4">
    <source>
        <dbReference type="Proteomes" id="UP001500751"/>
    </source>
</evidence>
<dbReference type="InterPro" id="IPR041191">
    <property type="entry name" value="pPIWI_RE_Y"/>
</dbReference>
<sequence>MTLKTTTPGSWSAYAGLPLLRTIATGIVQLDRGVQPKGQVYPAAAQRALDQLVLLCLRQQVPPPRSVPDMIRWARTIPVDQWPLELPEDVAGAGELLVDEETNSPTQACHEWVVDAADATAEQIENRLMGHAIDQCRSSRSPQAYTAFRRLLISRPVLTGVEIASLLGEDGGIFFKPTLEVIKQSYQRVPASLQVDGQCATCARCGCLLTPLAGGGWRCELDRCRYEGSASIGRTVGWREDGGLFQIARPLRVFITGPGRAETELEAQLAKLGLTITMWPEYDTYDLHVPLPGGGVWAIDVKDRANPALLGRGARPFRSPPRFDRAFLVVPDYRFKQRDGYRTIFNRHRPEELRGVVDLVTDRELVAMVRKEIRTAKRSAAVQQEAGNA</sequence>
<name>A0ABN2U8T8_9ACTN</name>
<keyword evidence="4" id="KW-1185">Reference proteome</keyword>
<dbReference type="Pfam" id="PF18154">
    <property type="entry name" value="pPIWI_RE_REase"/>
    <property type="match status" value="1"/>
</dbReference>
<protein>
    <recommendedName>
        <fullName evidence="5">REase associating with pPIWI RE domain-containing protein</fullName>
    </recommendedName>
</protein>
<organism evidence="3 4">
    <name type="scientific">Catenulispora yoronensis</name>
    <dbReference type="NCBI Taxonomy" id="450799"/>
    <lineage>
        <taxon>Bacteria</taxon>
        <taxon>Bacillati</taxon>
        <taxon>Actinomycetota</taxon>
        <taxon>Actinomycetes</taxon>
        <taxon>Catenulisporales</taxon>
        <taxon>Catenulisporaceae</taxon>
        <taxon>Catenulispora</taxon>
    </lineage>
</organism>
<accession>A0ABN2U8T8</accession>
<dbReference type="Pfam" id="PF18156">
    <property type="entry name" value="pPIWI_RE_Y"/>
    <property type="match status" value="1"/>
</dbReference>
<gene>
    <name evidence="3" type="ORF">GCM10009839_33780</name>
</gene>
<proteinExistence type="predicted"/>
<dbReference type="Proteomes" id="UP001500751">
    <property type="component" value="Unassembled WGS sequence"/>
</dbReference>
<evidence type="ECO:0000313" key="3">
    <source>
        <dbReference type="EMBL" id="GAA2031151.1"/>
    </source>
</evidence>
<evidence type="ECO:0000259" key="2">
    <source>
        <dbReference type="Pfam" id="PF18156"/>
    </source>
</evidence>
<dbReference type="InterPro" id="IPR040828">
    <property type="entry name" value="pPIWI_RE_REase"/>
</dbReference>